<sequence length="228" mass="25570">FPMEDIISIVETLLARNKFSYNLADSDSDLPDWGYEGHTSGSDSDTESSDSEYEKPRRKRTTAREGKRKVTFEASSESEDELGISKKVHKTKRVPSKKEPHGKHVDKKSNYEQEGVEQLIKQLGQMSIDDPQYSLTYYKAIKMDADVAQCVQPPRIQPVQLQTPPQINTYNPPPRNNYVQPPPMMAPNNANPFQGGPITCYGCGETGHGLRDCQPLQELIKSGKGVKQ</sequence>
<proteinExistence type="predicted"/>
<organism evidence="5 6">
    <name type="scientific">Collybia nuda</name>
    <dbReference type="NCBI Taxonomy" id="64659"/>
    <lineage>
        <taxon>Eukaryota</taxon>
        <taxon>Fungi</taxon>
        <taxon>Dikarya</taxon>
        <taxon>Basidiomycota</taxon>
        <taxon>Agaricomycotina</taxon>
        <taxon>Agaricomycetes</taxon>
        <taxon>Agaricomycetidae</taxon>
        <taxon>Agaricales</taxon>
        <taxon>Tricholomatineae</taxon>
        <taxon>Clitocybaceae</taxon>
        <taxon>Collybia</taxon>
    </lineage>
</organism>
<dbReference type="InterPro" id="IPR001878">
    <property type="entry name" value="Znf_CCHC"/>
</dbReference>
<dbReference type="AlphaFoldDB" id="A0A9P5XSC3"/>
<evidence type="ECO:0000313" key="6">
    <source>
        <dbReference type="Proteomes" id="UP000807353"/>
    </source>
</evidence>
<evidence type="ECO:0000259" key="4">
    <source>
        <dbReference type="PROSITE" id="PS50158"/>
    </source>
</evidence>
<keyword evidence="1" id="KW-0507">mRNA processing</keyword>
<dbReference type="OrthoDB" id="2961286at2759"/>
<evidence type="ECO:0000256" key="2">
    <source>
        <dbReference type="PROSITE-ProRule" id="PRU00047"/>
    </source>
</evidence>
<reference evidence="5" key="1">
    <citation type="submission" date="2020-11" db="EMBL/GenBank/DDBJ databases">
        <authorList>
            <consortium name="DOE Joint Genome Institute"/>
            <person name="Ahrendt S."/>
            <person name="Riley R."/>
            <person name="Andreopoulos W."/>
            <person name="Labutti K."/>
            <person name="Pangilinan J."/>
            <person name="Ruiz-Duenas F.J."/>
            <person name="Barrasa J.M."/>
            <person name="Sanchez-Garcia M."/>
            <person name="Camarero S."/>
            <person name="Miyauchi S."/>
            <person name="Serrano A."/>
            <person name="Linde D."/>
            <person name="Babiker R."/>
            <person name="Drula E."/>
            <person name="Ayuso-Fernandez I."/>
            <person name="Pacheco R."/>
            <person name="Padilla G."/>
            <person name="Ferreira P."/>
            <person name="Barriuso J."/>
            <person name="Kellner H."/>
            <person name="Castanera R."/>
            <person name="Alfaro M."/>
            <person name="Ramirez L."/>
            <person name="Pisabarro A.G."/>
            <person name="Kuo A."/>
            <person name="Tritt A."/>
            <person name="Lipzen A."/>
            <person name="He G."/>
            <person name="Yan M."/>
            <person name="Ng V."/>
            <person name="Cullen D."/>
            <person name="Martin F."/>
            <person name="Rosso M.-N."/>
            <person name="Henrissat B."/>
            <person name="Hibbett D."/>
            <person name="Martinez A.T."/>
            <person name="Grigoriev I.V."/>
        </authorList>
    </citation>
    <scope>NUCLEOTIDE SEQUENCE</scope>
    <source>
        <strain evidence="5">CBS 247.69</strain>
    </source>
</reference>
<keyword evidence="2" id="KW-0863">Zinc-finger</keyword>
<dbReference type="SUPFAM" id="SSF57756">
    <property type="entry name" value="Retrovirus zinc finger-like domains"/>
    <property type="match status" value="1"/>
</dbReference>
<protein>
    <recommendedName>
        <fullName evidence="4">CCHC-type domain-containing protein</fullName>
    </recommendedName>
</protein>
<dbReference type="Proteomes" id="UP000807353">
    <property type="component" value="Unassembled WGS sequence"/>
</dbReference>
<dbReference type="GO" id="GO:0003676">
    <property type="term" value="F:nucleic acid binding"/>
    <property type="evidence" value="ECO:0007669"/>
    <property type="project" value="InterPro"/>
</dbReference>
<dbReference type="EMBL" id="MU150484">
    <property type="protein sequence ID" value="KAF9455968.1"/>
    <property type="molecule type" value="Genomic_DNA"/>
</dbReference>
<name>A0A9P5XSC3_9AGAR</name>
<feature type="region of interest" description="Disordered" evidence="3">
    <location>
        <begin position="23"/>
        <end position="111"/>
    </location>
</feature>
<keyword evidence="2" id="KW-0862">Zinc</keyword>
<dbReference type="GO" id="GO:0006397">
    <property type="term" value="P:mRNA processing"/>
    <property type="evidence" value="ECO:0007669"/>
    <property type="project" value="UniProtKB-KW"/>
</dbReference>
<evidence type="ECO:0000256" key="1">
    <source>
        <dbReference type="ARBA" id="ARBA00022664"/>
    </source>
</evidence>
<keyword evidence="6" id="KW-1185">Reference proteome</keyword>
<feature type="compositionally biased region" description="Basic and acidic residues" evidence="3">
    <location>
        <begin position="96"/>
        <end position="111"/>
    </location>
</feature>
<evidence type="ECO:0000313" key="5">
    <source>
        <dbReference type="EMBL" id="KAF9455968.1"/>
    </source>
</evidence>
<feature type="non-terminal residue" evidence="5">
    <location>
        <position position="1"/>
    </location>
</feature>
<keyword evidence="2" id="KW-0479">Metal-binding</keyword>
<dbReference type="InterPro" id="IPR036875">
    <property type="entry name" value="Znf_CCHC_sf"/>
</dbReference>
<dbReference type="PROSITE" id="PS50158">
    <property type="entry name" value="ZF_CCHC"/>
    <property type="match status" value="1"/>
</dbReference>
<feature type="domain" description="CCHC-type" evidence="4">
    <location>
        <begin position="200"/>
        <end position="213"/>
    </location>
</feature>
<comment type="caution">
    <text evidence="5">The sequence shown here is derived from an EMBL/GenBank/DDBJ whole genome shotgun (WGS) entry which is preliminary data.</text>
</comment>
<dbReference type="GO" id="GO:0008270">
    <property type="term" value="F:zinc ion binding"/>
    <property type="evidence" value="ECO:0007669"/>
    <property type="project" value="UniProtKB-KW"/>
</dbReference>
<evidence type="ECO:0000256" key="3">
    <source>
        <dbReference type="SAM" id="MobiDB-lite"/>
    </source>
</evidence>
<feature type="compositionally biased region" description="Basic residues" evidence="3">
    <location>
        <begin position="86"/>
        <end position="95"/>
    </location>
</feature>
<feature type="compositionally biased region" description="Basic and acidic residues" evidence="3">
    <location>
        <begin position="62"/>
        <end position="71"/>
    </location>
</feature>
<gene>
    <name evidence="5" type="ORF">BDZ94DRAFT_1353715</name>
</gene>
<accession>A0A9P5XSC3</accession>